<dbReference type="EMBL" id="BMAV01003571">
    <property type="protein sequence ID" value="GFY43260.1"/>
    <property type="molecule type" value="Genomic_DNA"/>
</dbReference>
<dbReference type="GO" id="GO:0003676">
    <property type="term" value="F:nucleic acid binding"/>
    <property type="evidence" value="ECO:0007669"/>
    <property type="project" value="InterPro"/>
</dbReference>
<feature type="domain" description="DUF4817" evidence="1">
    <location>
        <begin position="14"/>
        <end position="57"/>
    </location>
</feature>
<feature type="domain" description="DUF5641" evidence="2">
    <location>
        <begin position="162"/>
        <end position="212"/>
    </location>
</feature>
<evidence type="ECO:0000259" key="1">
    <source>
        <dbReference type="Pfam" id="PF16087"/>
    </source>
</evidence>
<dbReference type="Pfam" id="PF16087">
    <property type="entry name" value="DUF4817"/>
    <property type="match status" value="1"/>
</dbReference>
<reference evidence="3" key="1">
    <citation type="submission" date="2020-08" db="EMBL/GenBank/DDBJ databases">
        <title>Multicomponent nature underlies the extraordinary mechanical properties of spider dragline silk.</title>
        <authorList>
            <person name="Kono N."/>
            <person name="Nakamura H."/>
            <person name="Mori M."/>
            <person name="Yoshida Y."/>
            <person name="Ohtoshi R."/>
            <person name="Malay A.D."/>
            <person name="Moran D.A.P."/>
            <person name="Tomita M."/>
            <person name="Numata K."/>
            <person name="Arakawa K."/>
        </authorList>
    </citation>
    <scope>NUCLEOTIDE SEQUENCE</scope>
</reference>
<dbReference type="Gene3D" id="3.30.420.10">
    <property type="entry name" value="Ribonuclease H-like superfamily/Ribonuclease H"/>
    <property type="match status" value="1"/>
</dbReference>
<dbReference type="PANTHER" id="PTHR47331:SF1">
    <property type="entry name" value="GAG-LIKE PROTEIN"/>
    <property type="match status" value="1"/>
</dbReference>
<dbReference type="Proteomes" id="UP000886998">
    <property type="component" value="Unassembled WGS sequence"/>
</dbReference>
<name>A0A8X7BTH1_9ARAC</name>
<gene>
    <name evidence="3" type="primary">AVEN_240424_1</name>
    <name evidence="3" type="ORF">TNIN_400941</name>
</gene>
<keyword evidence="4" id="KW-1185">Reference proteome</keyword>
<dbReference type="Pfam" id="PF18701">
    <property type="entry name" value="DUF5641"/>
    <property type="match status" value="1"/>
</dbReference>
<evidence type="ECO:0000259" key="2">
    <source>
        <dbReference type="Pfam" id="PF18701"/>
    </source>
</evidence>
<evidence type="ECO:0000313" key="4">
    <source>
        <dbReference type="Proteomes" id="UP000886998"/>
    </source>
</evidence>
<dbReference type="AlphaFoldDB" id="A0A8X7BTH1"/>
<dbReference type="InterPro" id="IPR012337">
    <property type="entry name" value="RNaseH-like_sf"/>
</dbReference>
<dbReference type="InterPro" id="IPR032135">
    <property type="entry name" value="DUF4817"/>
</dbReference>
<dbReference type="OrthoDB" id="6435389at2759"/>
<protein>
    <submittedName>
        <fullName evidence="3">Integrase catalytic domain-containing protein</fullName>
    </submittedName>
</protein>
<accession>A0A8X7BTH1</accession>
<organism evidence="3 4">
    <name type="scientific">Trichonephila inaurata madagascariensis</name>
    <dbReference type="NCBI Taxonomy" id="2747483"/>
    <lineage>
        <taxon>Eukaryota</taxon>
        <taxon>Metazoa</taxon>
        <taxon>Ecdysozoa</taxon>
        <taxon>Arthropoda</taxon>
        <taxon>Chelicerata</taxon>
        <taxon>Arachnida</taxon>
        <taxon>Araneae</taxon>
        <taxon>Araneomorphae</taxon>
        <taxon>Entelegynae</taxon>
        <taxon>Araneoidea</taxon>
        <taxon>Nephilidae</taxon>
        <taxon>Trichonephila</taxon>
        <taxon>Trichonephila inaurata</taxon>
    </lineage>
</organism>
<sequence length="215" mass="24877">MTSYTNQEMADIHFIYGVANENDLEARRLYGERFPSRRLLNRKTFERLHRRLSETGSFVSGMHNTGRNRNARTPELEEHFEKHWVTSISTECFIQAFRRFIARRGQPSIVYSDNGTNFVGVSAGLKKVDWEKVVVSQETLNPITWKFIPPTAAWWEIQRHGHNDCELKVGDIVLVGCENLKRVNWHISRVQELSTGRDGHVRVVKVKTSGGVFLH</sequence>
<dbReference type="InterPro" id="IPR040676">
    <property type="entry name" value="DUF5641"/>
</dbReference>
<comment type="caution">
    <text evidence="3">The sequence shown here is derived from an EMBL/GenBank/DDBJ whole genome shotgun (WGS) entry which is preliminary data.</text>
</comment>
<dbReference type="SUPFAM" id="SSF53098">
    <property type="entry name" value="Ribonuclease H-like"/>
    <property type="match status" value="1"/>
</dbReference>
<dbReference type="PANTHER" id="PTHR47331">
    <property type="entry name" value="PHD-TYPE DOMAIN-CONTAINING PROTEIN"/>
    <property type="match status" value="1"/>
</dbReference>
<dbReference type="InterPro" id="IPR036397">
    <property type="entry name" value="RNaseH_sf"/>
</dbReference>
<evidence type="ECO:0000313" key="3">
    <source>
        <dbReference type="EMBL" id="GFY43260.1"/>
    </source>
</evidence>
<proteinExistence type="predicted"/>